<feature type="non-terminal residue" evidence="1">
    <location>
        <position position="233"/>
    </location>
</feature>
<feature type="non-terminal residue" evidence="1">
    <location>
        <position position="1"/>
    </location>
</feature>
<dbReference type="AlphaFoldDB" id="A0A383DYT6"/>
<proteinExistence type="predicted"/>
<accession>A0A383DYT6</accession>
<sequence>SGSFLRSDTTDIIAASFGTSEILKFQNNTSGGHIQLGFQQQDSDGLHHRAYFKTYKGSGSASGIFDLIVRGSGGSTTSDVLHLPSGGNATWRSSTLWAANNDGTGSGLDADLLDGNQGAYYAVAGGTDEARAIPNRWYGNANAEQKLDFYAHTTARAHLGNSYKYSTSRPAITSDTNYWVGSAGWGQADLNDVLAWGSGFWDSWSTPGNRPSTYTTHWNGFNAMHYSASSTYL</sequence>
<name>A0A383DYT6_9ZZZZ</name>
<dbReference type="EMBL" id="UINC01221392">
    <property type="protein sequence ID" value="SVE49712.1"/>
    <property type="molecule type" value="Genomic_DNA"/>
</dbReference>
<reference evidence="1" key="1">
    <citation type="submission" date="2018-05" db="EMBL/GenBank/DDBJ databases">
        <authorList>
            <person name="Lanie J.A."/>
            <person name="Ng W.-L."/>
            <person name="Kazmierczak K.M."/>
            <person name="Andrzejewski T.M."/>
            <person name="Davidsen T.M."/>
            <person name="Wayne K.J."/>
            <person name="Tettelin H."/>
            <person name="Glass J.I."/>
            <person name="Rusch D."/>
            <person name="Podicherti R."/>
            <person name="Tsui H.-C.T."/>
            <person name="Winkler M.E."/>
        </authorList>
    </citation>
    <scope>NUCLEOTIDE SEQUENCE</scope>
</reference>
<protein>
    <submittedName>
        <fullName evidence="1">Uncharacterized protein</fullName>
    </submittedName>
</protein>
<gene>
    <name evidence="1" type="ORF">METZ01_LOCUS502566</name>
</gene>
<evidence type="ECO:0000313" key="1">
    <source>
        <dbReference type="EMBL" id="SVE49712.1"/>
    </source>
</evidence>
<organism evidence="1">
    <name type="scientific">marine metagenome</name>
    <dbReference type="NCBI Taxonomy" id="408172"/>
    <lineage>
        <taxon>unclassified sequences</taxon>
        <taxon>metagenomes</taxon>
        <taxon>ecological metagenomes</taxon>
    </lineage>
</organism>